<proteinExistence type="predicted"/>
<feature type="region of interest" description="Disordered" evidence="1">
    <location>
        <begin position="1"/>
        <end position="39"/>
    </location>
</feature>
<evidence type="ECO:0000313" key="3">
    <source>
        <dbReference type="Proteomes" id="UP001162480"/>
    </source>
</evidence>
<evidence type="ECO:0000313" key="2">
    <source>
        <dbReference type="EMBL" id="CAI9737477.1"/>
    </source>
</evidence>
<dbReference type="AlphaFoldDB" id="A0AA36BPT3"/>
<feature type="compositionally biased region" description="Polar residues" evidence="1">
    <location>
        <begin position="1"/>
        <end position="14"/>
    </location>
</feature>
<keyword evidence="3" id="KW-1185">Reference proteome</keyword>
<feature type="compositionally biased region" description="Acidic residues" evidence="1">
    <location>
        <begin position="19"/>
        <end position="32"/>
    </location>
</feature>
<sequence>MPPTPCSLTSFEGKTSSDDGNEEVEEDEEEEEVERKGGEQGRDFIKLLPYLHYDLSQVDYDNHFAFCNCFPGRKSDHHKNKKFRELSEKMLYQGETILYIVMVLVT</sequence>
<gene>
    <name evidence="2" type="ORF">OCTVUL_1B010587</name>
</gene>
<accession>A0AA36BPT3</accession>
<dbReference type="EMBL" id="OX597833">
    <property type="protein sequence ID" value="CAI9737477.1"/>
    <property type="molecule type" value="Genomic_DNA"/>
</dbReference>
<organism evidence="2 3">
    <name type="scientific">Octopus vulgaris</name>
    <name type="common">Common octopus</name>
    <dbReference type="NCBI Taxonomy" id="6645"/>
    <lineage>
        <taxon>Eukaryota</taxon>
        <taxon>Metazoa</taxon>
        <taxon>Spiralia</taxon>
        <taxon>Lophotrochozoa</taxon>
        <taxon>Mollusca</taxon>
        <taxon>Cephalopoda</taxon>
        <taxon>Coleoidea</taxon>
        <taxon>Octopodiformes</taxon>
        <taxon>Octopoda</taxon>
        <taxon>Incirrata</taxon>
        <taxon>Octopodidae</taxon>
        <taxon>Octopus</taxon>
    </lineage>
</organism>
<dbReference type="Proteomes" id="UP001162480">
    <property type="component" value="Chromosome 20"/>
</dbReference>
<reference evidence="2" key="1">
    <citation type="submission" date="2023-08" db="EMBL/GenBank/DDBJ databases">
        <authorList>
            <person name="Alioto T."/>
            <person name="Alioto T."/>
            <person name="Gomez Garrido J."/>
        </authorList>
    </citation>
    <scope>NUCLEOTIDE SEQUENCE</scope>
</reference>
<name>A0AA36BPT3_OCTVU</name>
<protein>
    <submittedName>
        <fullName evidence="2">Uncharacterized protein</fullName>
    </submittedName>
</protein>
<evidence type="ECO:0000256" key="1">
    <source>
        <dbReference type="SAM" id="MobiDB-lite"/>
    </source>
</evidence>